<sequence length="47" mass="5006">RDAVSMPKLLAGLSGALAFDENGDRLAESSGLVMCEVEGGKFVNFRF</sequence>
<dbReference type="AlphaFoldDB" id="X0RWQ1"/>
<comment type="caution">
    <text evidence="1">The sequence shown here is derived from an EMBL/GenBank/DDBJ whole genome shotgun (WGS) entry which is preliminary data.</text>
</comment>
<feature type="non-terminal residue" evidence="1">
    <location>
        <position position="1"/>
    </location>
</feature>
<accession>X0RWQ1</accession>
<protein>
    <submittedName>
        <fullName evidence="1">Uncharacterized protein</fullName>
    </submittedName>
</protein>
<reference evidence="1" key="1">
    <citation type="journal article" date="2014" name="Front. Microbiol.">
        <title>High frequency of phylogenetically diverse reductive dehalogenase-homologous genes in deep subseafloor sedimentary metagenomes.</title>
        <authorList>
            <person name="Kawai M."/>
            <person name="Futagami T."/>
            <person name="Toyoda A."/>
            <person name="Takaki Y."/>
            <person name="Nishi S."/>
            <person name="Hori S."/>
            <person name="Arai W."/>
            <person name="Tsubouchi T."/>
            <person name="Morono Y."/>
            <person name="Uchiyama I."/>
            <person name="Ito T."/>
            <person name="Fujiyama A."/>
            <person name="Inagaki F."/>
            <person name="Takami H."/>
        </authorList>
    </citation>
    <scope>NUCLEOTIDE SEQUENCE</scope>
    <source>
        <strain evidence="1">Expedition CK06-06</strain>
    </source>
</reference>
<evidence type="ECO:0000313" key="1">
    <source>
        <dbReference type="EMBL" id="GAF68167.1"/>
    </source>
</evidence>
<proteinExistence type="predicted"/>
<name>X0RWQ1_9ZZZZ</name>
<dbReference type="EMBL" id="BARS01008939">
    <property type="protein sequence ID" value="GAF68167.1"/>
    <property type="molecule type" value="Genomic_DNA"/>
</dbReference>
<gene>
    <name evidence="1" type="ORF">S01H1_16932</name>
</gene>
<organism evidence="1">
    <name type="scientific">marine sediment metagenome</name>
    <dbReference type="NCBI Taxonomy" id="412755"/>
    <lineage>
        <taxon>unclassified sequences</taxon>
        <taxon>metagenomes</taxon>
        <taxon>ecological metagenomes</taxon>
    </lineage>
</organism>